<dbReference type="AlphaFoldDB" id="A0A454TM49"/>
<proteinExistence type="predicted"/>
<organism evidence="2 3">
    <name type="scientific">Ralstonia pseudosolanacearum</name>
    <dbReference type="NCBI Taxonomy" id="1310165"/>
    <lineage>
        <taxon>Bacteria</taxon>
        <taxon>Pseudomonadati</taxon>
        <taxon>Pseudomonadota</taxon>
        <taxon>Betaproteobacteria</taxon>
        <taxon>Burkholderiales</taxon>
        <taxon>Burkholderiaceae</taxon>
        <taxon>Ralstonia</taxon>
        <taxon>Ralstonia solanacearum species complex</taxon>
    </lineage>
</organism>
<evidence type="ECO:0000313" key="2">
    <source>
        <dbReference type="EMBL" id="RNM03210.1"/>
    </source>
</evidence>
<reference evidence="2 3" key="1">
    <citation type="submission" date="2018-10" db="EMBL/GenBank/DDBJ databases">
        <title>Draft Genome Sequence of Ralstonia pseudosolanacearum (R. solanacearum phylotype I) Strain Tg03 Isolated from Luffa cylindrica in China.</title>
        <authorList>
            <person name="Yuan G.-Q."/>
            <person name="Li Q.-Q."/>
            <person name="Zhang Y.-W."/>
        </authorList>
    </citation>
    <scope>NUCLEOTIDE SEQUENCE [LARGE SCALE GENOMIC DNA]</scope>
    <source>
        <strain evidence="2 3">Tg03</strain>
    </source>
</reference>
<sequence>MNFEELDRQEREWAQRASKAQASAAQAYDRLLRLAESSSSGQIRTVARFLASTFDGQAFPLDPFDLRAVDVNIGDDMLLCLDALRWGKADLYKLVPDGNARILAICEAWGLKWPEST</sequence>
<accession>A0A454TM49</accession>
<evidence type="ECO:0000259" key="1">
    <source>
        <dbReference type="Pfam" id="PF24720"/>
    </source>
</evidence>
<dbReference type="Proteomes" id="UP000271222">
    <property type="component" value="Unassembled WGS sequence"/>
</dbReference>
<dbReference type="EMBL" id="RJTL01000035">
    <property type="protein sequence ID" value="RNM03210.1"/>
    <property type="molecule type" value="Genomic_DNA"/>
</dbReference>
<dbReference type="RefSeq" id="WP_123203686.1">
    <property type="nucleotide sequence ID" value="NZ_RJTL01000035.1"/>
</dbReference>
<dbReference type="Pfam" id="PF24720">
    <property type="entry name" value="DUF7673"/>
    <property type="match status" value="1"/>
</dbReference>
<dbReference type="OrthoDB" id="5956333at2"/>
<evidence type="ECO:0000313" key="3">
    <source>
        <dbReference type="Proteomes" id="UP000271222"/>
    </source>
</evidence>
<comment type="caution">
    <text evidence="2">The sequence shown here is derived from an EMBL/GenBank/DDBJ whole genome shotgun (WGS) entry which is preliminary data.</text>
</comment>
<gene>
    <name evidence="2" type="ORF">EGA29_19160</name>
</gene>
<feature type="domain" description="DUF7673" evidence="1">
    <location>
        <begin position="26"/>
        <end position="110"/>
    </location>
</feature>
<name>A0A454TM49_9RALS</name>
<dbReference type="InterPro" id="IPR056090">
    <property type="entry name" value="DUF7673"/>
</dbReference>
<protein>
    <recommendedName>
        <fullName evidence="1">DUF7673 domain-containing protein</fullName>
    </recommendedName>
</protein>